<protein>
    <submittedName>
        <fullName evidence="1">Endoglucanase</fullName>
    </submittedName>
</protein>
<accession>A0ACC1WUX5</accession>
<gene>
    <name evidence="1" type="ORF">OWV82_025231</name>
</gene>
<keyword evidence="2" id="KW-1185">Reference proteome</keyword>
<proteinExistence type="predicted"/>
<organism evidence="1 2">
    <name type="scientific">Melia azedarach</name>
    <name type="common">Chinaberry tree</name>
    <dbReference type="NCBI Taxonomy" id="155640"/>
    <lineage>
        <taxon>Eukaryota</taxon>
        <taxon>Viridiplantae</taxon>
        <taxon>Streptophyta</taxon>
        <taxon>Embryophyta</taxon>
        <taxon>Tracheophyta</taxon>
        <taxon>Spermatophyta</taxon>
        <taxon>Magnoliopsida</taxon>
        <taxon>eudicotyledons</taxon>
        <taxon>Gunneridae</taxon>
        <taxon>Pentapetalae</taxon>
        <taxon>rosids</taxon>
        <taxon>malvids</taxon>
        <taxon>Sapindales</taxon>
        <taxon>Meliaceae</taxon>
        <taxon>Melia</taxon>
    </lineage>
</organism>
<evidence type="ECO:0000313" key="1">
    <source>
        <dbReference type="EMBL" id="KAJ4702098.1"/>
    </source>
</evidence>
<name>A0ACC1WUX5_MELAZ</name>
<comment type="caution">
    <text evidence="1">The sequence shown here is derived from an EMBL/GenBank/DDBJ whole genome shotgun (WGS) entry which is preliminary data.</text>
</comment>
<dbReference type="EMBL" id="CM051407">
    <property type="protein sequence ID" value="KAJ4702098.1"/>
    <property type="molecule type" value="Genomic_DNA"/>
</dbReference>
<evidence type="ECO:0000313" key="2">
    <source>
        <dbReference type="Proteomes" id="UP001164539"/>
    </source>
</evidence>
<reference evidence="1 2" key="1">
    <citation type="journal article" date="2023" name="Science">
        <title>Complex scaffold remodeling in plant triterpene biosynthesis.</title>
        <authorList>
            <person name="De La Pena R."/>
            <person name="Hodgson H."/>
            <person name="Liu J.C."/>
            <person name="Stephenson M.J."/>
            <person name="Martin A.C."/>
            <person name="Owen C."/>
            <person name="Harkess A."/>
            <person name="Leebens-Mack J."/>
            <person name="Jimenez L.E."/>
            <person name="Osbourn A."/>
            <person name="Sattely E.S."/>
        </authorList>
    </citation>
    <scope>NUCLEOTIDE SEQUENCE [LARGE SCALE GENOMIC DNA]</scope>
    <source>
        <strain evidence="2">cv. JPN11</strain>
        <tissue evidence="1">Leaf</tissue>
    </source>
</reference>
<sequence length="516" mass="56500">MACKPCGVCLLVMIIAAAIVGGVLYVVKQNQSKSSGSSGKSEKEYADALKIAMQFFDVQKSGKLVNNKITWRGDSGLKDGSEAKLDLSQGLYDAGDAVKFNFPMAFTATMLSWAILERGSRMDSNGVDQLKHAQDSLKWITDYLVNCHPKENTLYIQVGDAEKDHKCWQKPESWTGKKPLTQINKTAPGSDVAAETAAALASASIVFKKTDSTYSSKLLKHAKQLFSFADKYRELYSVSIPEVKTYYNSTGYGDELLWAASWLYHATKEKDYIDFVTGSAADDYANFGKPSWFSWDNKLAGTQVLLSRVCFFGGEDGSESKLQKYKATAQSLMCTLLPESPSATKDRTEGGLIWITEWNALQHPVAAAFLASLYGDYMETSDTKELECDGKAFKPGDLREFARKQADYVLGDNPNSMSYLVGYGSKFPKFVHHRGASIPADEDPGCNDGFKYLASSKPNPNEATGALVGGPALNETYDDNRNNTQQTEPTTYSSALLVGLLSSLVTSSQSVEKSFP</sequence>
<dbReference type="Proteomes" id="UP001164539">
    <property type="component" value="Chromosome 14"/>
</dbReference>